<gene>
    <name evidence="5" type="ORF">Ctob_015184</name>
</gene>
<proteinExistence type="predicted"/>
<organism evidence="5 6">
    <name type="scientific">Chrysochromulina tobinii</name>
    <dbReference type="NCBI Taxonomy" id="1460289"/>
    <lineage>
        <taxon>Eukaryota</taxon>
        <taxon>Haptista</taxon>
        <taxon>Haptophyta</taxon>
        <taxon>Prymnesiophyceae</taxon>
        <taxon>Prymnesiales</taxon>
        <taxon>Chrysochromulinaceae</taxon>
        <taxon>Chrysochromulina</taxon>
    </lineage>
</organism>
<feature type="domain" description="EngB-type G" evidence="4">
    <location>
        <begin position="1"/>
        <end position="145"/>
    </location>
</feature>
<evidence type="ECO:0000256" key="3">
    <source>
        <dbReference type="ARBA" id="ARBA00023134"/>
    </source>
</evidence>
<dbReference type="EMBL" id="JWZX01001943">
    <property type="protein sequence ID" value="KOO31743.1"/>
    <property type="molecule type" value="Genomic_DNA"/>
</dbReference>
<evidence type="ECO:0000313" key="5">
    <source>
        <dbReference type="EMBL" id="KOO31743.1"/>
    </source>
</evidence>
<keyword evidence="1" id="KW-0547">Nucleotide-binding</keyword>
<name>A0A0M0K033_9EUKA</name>
<dbReference type="InterPro" id="IPR030393">
    <property type="entry name" value="G_ENGB_dom"/>
</dbReference>
<dbReference type="Gene3D" id="3.40.50.300">
    <property type="entry name" value="P-loop containing nucleotide triphosphate hydrolases"/>
    <property type="match status" value="1"/>
</dbReference>
<keyword evidence="6" id="KW-1185">Reference proteome</keyword>
<keyword evidence="2" id="KW-0460">Magnesium</keyword>
<dbReference type="OrthoDB" id="391988at2759"/>
<dbReference type="SUPFAM" id="SSF52540">
    <property type="entry name" value="P-loop containing nucleoside triphosphate hydrolases"/>
    <property type="match status" value="1"/>
</dbReference>
<dbReference type="PANTHER" id="PTHR47560:SF1">
    <property type="entry name" value="EXPRESSED PROTEIN"/>
    <property type="match status" value="1"/>
</dbReference>
<reference evidence="6" key="1">
    <citation type="journal article" date="2015" name="PLoS Genet.">
        <title>Genome Sequence and Transcriptome Analyses of Chrysochromulina tobin: Metabolic Tools for Enhanced Algal Fitness in the Prominent Order Prymnesiales (Haptophyceae).</title>
        <authorList>
            <person name="Hovde B.T."/>
            <person name="Deodato C.R."/>
            <person name="Hunsperger H.M."/>
            <person name="Ryken S.A."/>
            <person name="Yost W."/>
            <person name="Jha R.K."/>
            <person name="Patterson J."/>
            <person name="Monnat R.J. Jr."/>
            <person name="Barlow S.B."/>
            <person name="Starkenburg S.R."/>
            <person name="Cattolico R.A."/>
        </authorList>
    </citation>
    <scope>NUCLEOTIDE SEQUENCE</scope>
    <source>
        <strain evidence="6">CCMP291</strain>
    </source>
</reference>
<evidence type="ECO:0000256" key="2">
    <source>
        <dbReference type="ARBA" id="ARBA00022842"/>
    </source>
</evidence>
<sequence>PGVTRSINFYSNAHGAQLVDLPGYGFAFAQAEEVARWQTTMRDYLSSRGKPLRVLLILDARQSLKQTDREFLLWLDREARVPLHVVMSKCDLVSAPELARRYTVLGTELRALQLEHHVPPHFMISSKTGGGIELLRASLAVALPSKLLGSAAKRGARRLEKPLSTVDEVEVATPAARRFAQQLEARRAKATQAMQPEALGREQRQAVARDFFLQRRARRVGH</sequence>
<evidence type="ECO:0000256" key="1">
    <source>
        <dbReference type="ARBA" id="ARBA00022741"/>
    </source>
</evidence>
<dbReference type="PROSITE" id="PS51706">
    <property type="entry name" value="G_ENGB"/>
    <property type="match status" value="1"/>
</dbReference>
<dbReference type="GO" id="GO:0005525">
    <property type="term" value="F:GTP binding"/>
    <property type="evidence" value="ECO:0007669"/>
    <property type="project" value="UniProtKB-KW"/>
</dbReference>
<dbReference type="InterPro" id="IPR027417">
    <property type="entry name" value="P-loop_NTPase"/>
</dbReference>
<comment type="caution">
    <text evidence="5">The sequence shown here is derived from an EMBL/GenBank/DDBJ whole genome shotgun (WGS) entry which is preliminary data.</text>
</comment>
<keyword evidence="3" id="KW-0342">GTP-binding</keyword>
<evidence type="ECO:0000313" key="6">
    <source>
        <dbReference type="Proteomes" id="UP000037460"/>
    </source>
</evidence>
<evidence type="ECO:0000259" key="4">
    <source>
        <dbReference type="PROSITE" id="PS51706"/>
    </source>
</evidence>
<dbReference type="AlphaFoldDB" id="A0A0M0K033"/>
<accession>A0A0M0K033</accession>
<feature type="non-terminal residue" evidence="5">
    <location>
        <position position="1"/>
    </location>
</feature>
<dbReference type="PANTHER" id="PTHR47560">
    <property type="entry name" value="EXPRESSED PROTEIN"/>
    <property type="match status" value="1"/>
</dbReference>
<protein>
    <submittedName>
        <fullName evidence="5">Gtp-binding protein</fullName>
    </submittedName>
</protein>
<dbReference type="Proteomes" id="UP000037460">
    <property type="component" value="Unassembled WGS sequence"/>
</dbReference>